<feature type="domain" description="Rhamnogalacturonase A/B/Epimerase-like pectate lyase" evidence="3">
    <location>
        <begin position="487"/>
        <end position="556"/>
    </location>
</feature>
<feature type="domain" description="Rhamnogalacturonase A/B/Epimerase-like pectate lyase" evidence="3">
    <location>
        <begin position="128"/>
        <end position="350"/>
    </location>
</feature>
<dbReference type="SUPFAM" id="SSF51126">
    <property type="entry name" value="Pectin lyase-like"/>
    <property type="match status" value="2"/>
</dbReference>
<dbReference type="Gene3D" id="2.160.20.10">
    <property type="entry name" value="Single-stranded right-handed beta-helix, Pectin lyase-like"/>
    <property type="match status" value="2"/>
</dbReference>
<dbReference type="RefSeq" id="XP_062719521.1">
    <property type="nucleotide sequence ID" value="XM_062866407.1"/>
</dbReference>
<dbReference type="Pfam" id="PF12708">
    <property type="entry name" value="Pect-lyase_RHGA_epim"/>
    <property type="match status" value="2"/>
</dbReference>
<comment type="caution">
    <text evidence="4">The sequence shown here is derived from an EMBL/GenBank/DDBJ whole genome shotgun (WGS) entry which is preliminary data.</text>
</comment>
<dbReference type="Proteomes" id="UP001273166">
    <property type="component" value="Unassembled WGS sequence"/>
</dbReference>
<dbReference type="InterPro" id="IPR039279">
    <property type="entry name" value="QRT3-like"/>
</dbReference>
<gene>
    <name evidence="4" type="ORF">B0T15DRAFT_487074</name>
</gene>
<dbReference type="InterPro" id="IPR012334">
    <property type="entry name" value="Pectin_lyas_fold"/>
</dbReference>
<accession>A0AAJ0GPL5</accession>
<evidence type="ECO:0000313" key="5">
    <source>
        <dbReference type="Proteomes" id="UP001273166"/>
    </source>
</evidence>
<protein>
    <submittedName>
        <fullName evidence="4">Glycoside hydrolase family 55 protein</fullName>
    </submittedName>
</protein>
<feature type="compositionally biased region" description="Low complexity" evidence="1">
    <location>
        <begin position="23"/>
        <end position="98"/>
    </location>
</feature>
<keyword evidence="5" id="KW-1185">Reference proteome</keyword>
<reference evidence="4" key="2">
    <citation type="submission" date="2023-06" db="EMBL/GenBank/DDBJ databases">
        <authorList>
            <consortium name="Lawrence Berkeley National Laboratory"/>
            <person name="Mondo S.J."/>
            <person name="Hensen N."/>
            <person name="Bonometti L."/>
            <person name="Westerberg I."/>
            <person name="Brannstrom I.O."/>
            <person name="Guillou S."/>
            <person name="Cros-Aarteil S."/>
            <person name="Calhoun S."/>
            <person name="Haridas S."/>
            <person name="Kuo A."/>
            <person name="Pangilinan J."/>
            <person name="Riley R."/>
            <person name="Labutti K."/>
            <person name="Andreopoulos B."/>
            <person name="Lipzen A."/>
            <person name="Chen C."/>
            <person name="Yanf M."/>
            <person name="Daum C."/>
            <person name="Ng V."/>
            <person name="Clum A."/>
            <person name="Steindorff A."/>
            <person name="Ohm R."/>
            <person name="Martin F."/>
            <person name="Silar P."/>
            <person name="Natvig D."/>
            <person name="Lalanne C."/>
            <person name="Gautier V."/>
            <person name="Ament-Velasquez S.L."/>
            <person name="Kruys A."/>
            <person name="Hutchinson M.I."/>
            <person name="Powell A.J."/>
            <person name="Barry K."/>
            <person name="Miller A.N."/>
            <person name="Grigoriev I.V."/>
            <person name="Debuchy R."/>
            <person name="Gladieux P."/>
            <person name="Thoren M.H."/>
            <person name="Johannesson H."/>
        </authorList>
    </citation>
    <scope>NUCLEOTIDE SEQUENCE</scope>
    <source>
        <strain evidence="4">CBS 333.67</strain>
    </source>
</reference>
<dbReference type="InterPro" id="IPR011050">
    <property type="entry name" value="Pectin_lyase_fold/virulence"/>
</dbReference>
<dbReference type="EMBL" id="JAUDZG010000006">
    <property type="protein sequence ID" value="KAK3303741.1"/>
    <property type="molecule type" value="Genomic_DNA"/>
</dbReference>
<name>A0AAJ0GPL5_9PEZI</name>
<evidence type="ECO:0000313" key="4">
    <source>
        <dbReference type="EMBL" id="KAK3303741.1"/>
    </source>
</evidence>
<keyword evidence="2" id="KW-0732">Signal</keyword>
<dbReference type="GO" id="GO:0004650">
    <property type="term" value="F:polygalacturonase activity"/>
    <property type="evidence" value="ECO:0007669"/>
    <property type="project" value="InterPro"/>
</dbReference>
<dbReference type="InterPro" id="IPR024535">
    <property type="entry name" value="RHGA/B-epi-like_pectate_lyase"/>
</dbReference>
<reference evidence="4" key="1">
    <citation type="journal article" date="2023" name="Mol. Phylogenet. Evol.">
        <title>Genome-scale phylogeny and comparative genomics of the fungal order Sordariales.</title>
        <authorList>
            <person name="Hensen N."/>
            <person name="Bonometti L."/>
            <person name="Westerberg I."/>
            <person name="Brannstrom I.O."/>
            <person name="Guillou S."/>
            <person name="Cros-Aarteil S."/>
            <person name="Calhoun S."/>
            <person name="Haridas S."/>
            <person name="Kuo A."/>
            <person name="Mondo S."/>
            <person name="Pangilinan J."/>
            <person name="Riley R."/>
            <person name="LaButti K."/>
            <person name="Andreopoulos B."/>
            <person name="Lipzen A."/>
            <person name="Chen C."/>
            <person name="Yan M."/>
            <person name="Daum C."/>
            <person name="Ng V."/>
            <person name="Clum A."/>
            <person name="Steindorff A."/>
            <person name="Ohm R.A."/>
            <person name="Martin F."/>
            <person name="Silar P."/>
            <person name="Natvig D.O."/>
            <person name="Lalanne C."/>
            <person name="Gautier V."/>
            <person name="Ament-Velasquez S.L."/>
            <person name="Kruys A."/>
            <person name="Hutchinson M.I."/>
            <person name="Powell A.J."/>
            <person name="Barry K."/>
            <person name="Miller A.N."/>
            <person name="Grigoriev I.V."/>
            <person name="Debuchy R."/>
            <person name="Gladieux P."/>
            <person name="Hiltunen Thoren M."/>
            <person name="Johannesson H."/>
        </authorList>
    </citation>
    <scope>NUCLEOTIDE SEQUENCE</scope>
    <source>
        <strain evidence="4">CBS 333.67</strain>
    </source>
</reference>
<sequence>MHRLSFQSLLALSALASGIAAHGPHGSNVSSIRSSSSTSASSSSSSESSSNTSVSTTSASSTSSSSASSSSSITTEFSSTTTSSSTSTSSTPSSTTSSVAAPACTDYWFEKISHQGVAPFGGAGYEVFRNVKDYGAKGDGATDDTEAINRAISDGNRCGPGCTGSTETPGLVYFPPGTYMVSSPIIDFYYTQLIGNPGCMPVLKATSDFNGRWLLDTNQYQPSGGLAWGATNVFWRQVANFVIDITNVDSGTLISGIHWPSSQATSLSNIVFKSSDAAGTKHQGLFIEEGSGGYIGDLVFYGGAQALSIGNQQFTMRNISVHNAHTAIEQLWSWGWTYKGVSISNCSVGFEFTATATDANTGAKTLGVAQITILDSEIRNTPVGITYGSSGVSDPPAANSFVFENMRLDNVATAIQGPSGTVLAGSSGPSVIEAWGRGHEYTPSSSGGPTAFEGPITANARPASLVAGTAFYERSKPQYENVPLSEFVSARDAGAKGDATTDDTDALNALFASAAAAGKIVYLDAGMYLVTKTVHIPPGSRIFGEAFPVILSSGAFFASASDPQPVVQVGTPGGPTGRIEWSNTILSTRGAQPGAILLQYNLASPTSESPSGLWDVHVRVGGFAGSDLQLAQCAKTPNTTITAGNLAQECIAAFMSMHITPSASGLYLENVWVWVADHDIEIGADNQQITVYAGRGLLIEGSRLWLVGTSVEHHQLYEYQLVGARDVFMGQIQTETAYYQPNPDASLPFAPREEYHDPVFTADGGESGWGLRAVSSTGVLVYGAGLYSFFDNYDVSCSQVGEGARCQARTFSVEAGSQVRVYNLNTVGTKKMVTVDGVDVVEYEDNIAGFVHSVALFGTD</sequence>
<dbReference type="PANTHER" id="PTHR33928:SF2">
    <property type="entry name" value="PECTATE LYASE SUPERFAMILY PROTEIN DOMAIN-CONTAINING PROTEIN-RELATED"/>
    <property type="match status" value="1"/>
</dbReference>
<dbReference type="FunFam" id="2.160.20.10:FF:000023">
    <property type="entry name" value="Exo-beta-1,3-glucanase Exg0"/>
    <property type="match status" value="1"/>
</dbReference>
<feature type="chain" id="PRO_5042566671" evidence="2">
    <location>
        <begin position="22"/>
        <end position="860"/>
    </location>
</feature>
<dbReference type="PANTHER" id="PTHR33928">
    <property type="entry name" value="POLYGALACTURONASE QRT3"/>
    <property type="match status" value="1"/>
</dbReference>
<proteinExistence type="predicted"/>
<evidence type="ECO:0000259" key="3">
    <source>
        <dbReference type="Pfam" id="PF12708"/>
    </source>
</evidence>
<dbReference type="CDD" id="cd23668">
    <property type="entry name" value="GH55_beta13glucanase-like"/>
    <property type="match status" value="1"/>
</dbReference>
<feature type="region of interest" description="Disordered" evidence="1">
    <location>
        <begin position="23"/>
        <end position="99"/>
    </location>
</feature>
<evidence type="ECO:0000256" key="2">
    <source>
        <dbReference type="SAM" id="SignalP"/>
    </source>
</evidence>
<evidence type="ECO:0000256" key="1">
    <source>
        <dbReference type="SAM" id="MobiDB-lite"/>
    </source>
</evidence>
<keyword evidence="4" id="KW-0378">Hydrolase</keyword>
<dbReference type="GeneID" id="87885236"/>
<organism evidence="4 5">
    <name type="scientific">Chaetomium strumarium</name>
    <dbReference type="NCBI Taxonomy" id="1170767"/>
    <lineage>
        <taxon>Eukaryota</taxon>
        <taxon>Fungi</taxon>
        <taxon>Dikarya</taxon>
        <taxon>Ascomycota</taxon>
        <taxon>Pezizomycotina</taxon>
        <taxon>Sordariomycetes</taxon>
        <taxon>Sordariomycetidae</taxon>
        <taxon>Sordariales</taxon>
        <taxon>Chaetomiaceae</taxon>
        <taxon>Chaetomium</taxon>
    </lineage>
</organism>
<feature type="signal peptide" evidence="2">
    <location>
        <begin position="1"/>
        <end position="21"/>
    </location>
</feature>
<dbReference type="AlphaFoldDB" id="A0AAJ0GPL5"/>